<feature type="domain" description="Disease resistance R13L4/SHOC-2-like LRR" evidence="5">
    <location>
        <begin position="195"/>
        <end position="288"/>
    </location>
</feature>
<dbReference type="Pfam" id="PF23559">
    <property type="entry name" value="WHD_DRP"/>
    <property type="match status" value="1"/>
</dbReference>
<dbReference type="InterPro" id="IPR055414">
    <property type="entry name" value="LRR_R13L4/SHOC2-like"/>
</dbReference>
<dbReference type="Pfam" id="PF23598">
    <property type="entry name" value="LRR_14"/>
    <property type="match status" value="1"/>
</dbReference>
<evidence type="ECO:0000313" key="6">
    <source>
        <dbReference type="EMBL" id="SPD18247.1"/>
    </source>
</evidence>
<evidence type="ECO:0000256" key="3">
    <source>
        <dbReference type="SAM" id="MobiDB-lite"/>
    </source>
</evidence>
<accession>A0A2N9HWD9</accession>
<keyword evidence="1" id="KW-0677">Repeat</keyword>
<dbReference type="InterPro" id="IPR044974">
    <property type="entry name" value="Disease_R_plants"/>
</dbReference>
<evidence type="ECO:0008006" key="7">
    <source>
        <dbReference type="Google" id="ProtNLM"/>
    </source>
</evidence>
<reference evidence="6" key="1">
    <citation type="submission" date="2018-02" db="EMBL/GenBank/DDBJ databases">
        <authorList>
            <person name="Cohen D.B."/>
            <person name="Kent A.D."/>
        </authorList>
    </citation>
    <scope>NUCLEOTIDE SEQUENCE</scope>
</reference>
<protein>
    <recommendedName>
        <fullName evidence="7">NB-ARC domain-containing protein</fullName>
    </recommendedName>
</protein>
<dbReference type="PANTHER" id="PTHR23155">
    <property type="entry name" value="DISEASE RESISTANCE PROTEIN RP"/>
    <property type="match status" value="1"/>
</dbReference>
<dbReference type="Gene3D" id="3.80.10.10">
    <property type="entry name" value="Ribonuclease Inhibitor"/>
    <property type="match status" value="1"/>
</dbReference>
<feature type="domain" description="Disease resistance protein winged helix" evidence="4">
    <location>
        <begin position="56"/>
        <end position="124"/>
    </location>
</feature>
<dbReference type="SUPFAM" id="SSF52058">
    <property type="entry name" value="L domain-like"/>
    <property type="match status" value="1"/>
</dbReference>
<evidence type="ECO:0000259" key="5">
    <source>
        <dbReference type="Pfam" id="PF23598"/>
    </source>
</evidence>
<evidence type="ECO:0000256" key="2">
    <source>
        <dbReference type="ARBA" id="ARBA00022821"/>
    </source>
</evidence>
<dbReference type="InterPro" id="IPR058922">
    <property type="entry name" value="WHD_DRP"/>
</dbReference>
<dbReference type="EMBL" id="OIVN01004586">
    <property type="protein sequence ID" value="SPD18247.1"/>
    <property type="molecule type" value="Genomic_DNA"/>
</dbReference>
<name>A0A2N9HWD9_FAGSY</name>
<proteinExistence type="predicted"/>
<sequence>MCSRKTPWEWNHAISVLRSFPSEFSGMGNKVFPVLKFSYDNLPCERDRNCFLLCSLFLEDYNIRKDELINLWLGEGLLDGYCRNMHDAFNLGEFIVGTLKLACLLESDESEEFVRMHDMIRDMALWVANTSGREGNKILVQHVGLNSEADSCEKWNEAERISVWGHHNSIESFTGKPLCPNLLTLLVKDIMLKTFSNEFFQSMHALKVLDLSGNRDLAELPKSIGKLLNLEYLNLSETAIMELPSELKELRKLKFLLLDYTKKLKEISTEGISSLSCLQVFNVWCDATEAAEEKSRKGWLTHGFLQSKTLNLDFSKKQQKKKERKKKNSKPTGCCDATPRESREARSTGGAALVGGDCSGDGSVGEMRD</sequence>
<feature type="compositionally biased region" description="Basic residues" evidence="3">
    <location>
        <begin position="317"/>
        <end position="329"/>
    </location>
</feature>
<feature type="region of interest" description="Disordered" evidence="3">
    <location>
        <begin position="316"/>
        <end position="369"/>
    </location>
</feature>
<organism evidence="6">
    <name type="scientific">Fagus sylvatica</name>
    <name type="common">Beechnut</name>
    <dbReference type="NCBI Taxonomy" id="28930"/>
    <lineage>
        <taxon>Eukaryota</taxon>
        <taxon>Viridiplantae</taxon>
        <taxon>Streptophyta</taxon>
        <taxon>Embryophyta</taxon>
        <taxon>Tracheophyta</taxon>
        <taxon>Spermatophyta</taxon>
        <taxon>Magnoliopsida</taxon>
        <taxon>eudicotyledons</taxon>
        <taxon>Gunneridae</taxon>
        <taxon>Pentapetalae</taxon>
        <taxon>rosids</taxon>
        <taxon>fabids</taxon>
        <taxon>Fagales</taxon>
        <taxon>Fagaceae</taxon>
        <taxon>Fagus</taxon>
    </lineage>
</organism>
<dbReference type="AlphaFoldDB" id="A0A2N9HWD9"/>
<gene>
    <name evidence="6" type="ORF">FSB_LOCUS46129</name>
</gene>
<dbReference type="GO" id="GO:0098542">
    <property type="term" value="P:defense response to other organism"/>
    <property type="evidence" value="ECO:0007669"/>
    <property type="project" value="TreeGrafter"/>
</dbReference>
<keyword evidence="2" id="KW-0611">Plant defense</keyword>
<evidence type="ECO:0000259" key="4">
    <source>
        <dbReference type="Pfam" id="PF23559"/>
    </source>
</evidence>
<dbReference type="InterPro" id="IPR036388">
    <property type="entry name" value="WH-like_DNA-bd_sf"/>
</dbReference>
<dbReference type="FunFam" id="1.10.10.10:FF:000322">
    <property type="entry name" value="Probable disease resistance protein At1g63360"/>
    <property type="match status" value="1"/>
</dbReference>
<dbReference type="InterPro" id="IPR032675">
    <property type="entry name" value="LRR_dom_sf"/>
</dbReference>
<evidence type="ECO:0000256" key="1">
    <source>
        <dbReference type="ARBA" id="ARBA00022737"/>
    </source>
</evidence>
<dbReference type="Gene3D" id="1.10.10.10">
    <property type="entry name" value="Winged helix-like DNA-binding domain superfamily/Winged helix DNA-binding domain"/>
    <property type="match status" value="1"/>
</dbReference>
<dbReference type="PANTHER" id="PTHR23155:SF1044">
    <property type="entry name" value="DISEASE RESISTANCE PROTEIN RPS2"/>
    <property type="match status" value="1"/>
</dbReference>